<keyword evidence="2" id="KW-1133">Transmembrane helix</keyword>
<keyword evidence="4" id="KW-1185">Reference proteome</keyword>
<keyword evidence="3" id="KW-0378">Hydrolase</keyword>
<feature type="compositionally biased region" description="Polar residues" evidence="1">
    <location>
        <begin position="1"/>
        <end position="16"/>
    </location>
</feature>
<evidence type="ECO:0000256" key="2">
    <source>
        <dbReference type="SAM" id="Phobius"/>
    </source>
</evidence>
<dbReference type="InterPro" id="IPR007404">
    <property type="entry name" value="YdjM-like"/>
</dbReference>
<feature type="transmembrane region" description="Helical" evidence="2">
    <location>
        <begin position="128"/>
        <end position="145"/>
    </location>
</feature>
<dbReference type="PANTHER" id="PTHR35531:SF1">
    <property type="entry name" value="INNER MEMBRANE PROTEIN YBCI-RELATED"/>
    <property type="match status" value="1"/>
</dbReference>
<keyword evidence="2" id="KW-0472">Membrane</keyword>
<sequence>MRFAPTISSSRNATASSRDRLRRPDRKRRAEVHATKHTTYRGDLAYVADASQRAAGGLRRYHGRMPTVMTHAVVPLALGWALGSRTIPPRLLVAGALAAMLPDADVVAFKLGIAYADDFGHRGASHSFVFAAAIAAFGAIFARWLRVPPWRAALWLFVCAASHPLLDALTDGGLGVALYWPWSDARIFAPWRPIEVSPIGARFFSARGVEVLLSEARWVAMPALALGAVGALLRRMSTRGPDRAR</sequence>
<protein>
    <submittedName>
        <fullName evidence="3">Membrane-bound metal-dependent hydrolase</fullName>
    </submittedName>
</protein>
<gene>
    <name evidence="3" type="ORF">AZ78_4239</name>
</gene>
<evidence type="ECO:0000313" key="3">
    <source>
        <dbReference type="EMBL" id="KWS06683.1"/>
    </source>
</evidence>
<organism evidence="3 4">
    <name type="scientific">Lysobacter capsici AZ78</name>
    <dbReference type="NCBI Taxonomy" id="1444315"/>
    <lineage>
        <taxon>Bacteria</taxon>
        <taxon>Pseudomonadati</taxon>
        <taxon>Pseudomonadota</taxon>
        <taxon>Gammaproteobacteria</taxon>
        <taxon>Lysobacterales</taxon>
        <taxon>Lysobacteraceae</taxon>
        <taxon>Lysobacter</taxon>
    </lineage>
</organism>
<proteinExistence type="predicted"/>
<dbReference type="Pfam" id="PF04307">
    <property type="entry name" value="YdjM"/>
    <property type="match status" value="1"/>
</dbReference>
<dbReference type="Proteomes" id="UP000023435">
    <property type="component" value="Unassembled WGS sequence"/>
</dbReference>
<dbReference type="AlphaFoldDB" id="A0A120AHU1"/>
<dbReference type="EMBL" id="JAJA02000001">
    <property type="protein sequence ID" value="KWS06683.1"/>
    <property type="molecule type" value="Genomic_DNA"/>
</dbReference>
<evidence type="ECO:0000256" key="1">
    <source>
        <dbReference type="SAM" id="MobiDB-lite"/>
    </source>
</evidence>
<feature type="transmembrane region" description="Helical" evidence="2">
    <location>
        <begin position="216"/>
        <end position="233"/>
    </location>
</feature>
<evidence type="ECO:0000313" key="4">
    <source>
        <dbReference type="Proteomes" id="UP000023435"/>
    </source>
</evidence>
<reference evidence="3 4" key="1">
    <citation type="journal article" date="2014" name="Genome Announc.">
        <title>Draft Genome Sequence of Lysobacter capsici AZ78, a Bacterium Antagonistic to Plant-Pathogenic Oomycetes.</title>
        <authorList>
            <person name="Puopolo G."/>
            <person name="Sonego P."/>
            <person name="Engelen K."/>
            <person name="Pertot I."/>
        </authorList>
    </citation>
    <scope>NUCLEOTIDE SEQUENCE [LARGE SCALE GENOMIC DNA]</scope>
    <source>
        <strain evidence="3 4">AZ78</strain>
    </source>
</reference>
<comment type="caution">
    <text evidence="3">The sequence shown here is derived from an EMBL/GenBank/DDBJ whole genome shotgun (WGS) entry which is preliminary data.</text>
</comment>
<dbReference type="PANTHER" id="PTHR35531">
    <property type="entry name" value="INNER MEMBRANE PROTEIN YBCI-RELATED"/>
    <property type="match status" value="1"/>
</dbReference>
<accession>A0A120AHU1</accession>
<feature type="transmembrane region" description="Helical" evidence="2">
    <location>
        <begin position="152"/>
        <end position="180"/>
    </location>
</feature>
<name>A0A120AHU1_9GAMM</name>
<feature type="region of interest" description="Disordered" evidence="1">
    <location>
        <begin position="1"/>
        <end position="34"/>
    </location>
</feature>
<feature type="transmembrane region" description="Helical" evidence="2">
    <location>
        <begin position="91"/>
        <end position="116"/>
    </location>
</feature>
<dbReference type="GO" id="GO:0016787">
    <property type="term" value="F:hydrolase activity"/>
    <property type="evidence" value="ECO:0007669"/>
    <property type="project" value="UniProtKB-KW"/>
</dbReference>
<keyword evidence="2" id="KW-0812">Transmembrane</keyword>
<feature type="compositionally biased region" description="Basic residues" evidence="1">
    <location>
        <begin position="20"/>
        <end position="34"/>
    </location>
</feature>